<feature type="compositionally biased region" description="Basic and acidic residues" evidence="1">
    <location>
        <begin position="171"/>
        <end position="181"/>
    </location>
</feature>
<dbReference type="GeneID" id="37024687"/>
<feature type="compositionally biased region" description="Polar residues" evidence="1">
    <location>
        <begin position="372"/>
        <end position="390"/>
    </location>
</feature>
<feature type="compositionally biased region" description="Polar residues" evidence="1">
    <location>
        <begin position="156"/>
        <end position="168"/>
    </location>
</feature>
<keyword evidence="4" id="KW-1185">Reference proteome</keyword>
<dbReference type="RefSeq" id="XP_025353237.1">
    <property type="nucleotide sequence ID" value="XM_025502906.1"/>
</dbReference>
<feature type="compositionally biased region" description="Basic and acidic residues" evidence="1">
    <location>
        <begin position="206"/>
        <end position="220"/>
    </location>
</feature>
<feature type="compositionally biased region" description="Basic and acidic residues" evidence="1">
    <location>
        <begin position="333"/>
        <end position="352"/>
    </location>
</feature>
<reference evidence="3 4" key="1">
    <citation type="journal article" date="2018" name="Mol. Biol. Evol.">
        <title>Broad Genomic Sampling Reveals a Smut Pathogenic Ancestry of the Fungal Clade Ustilaginomycotina.</title>
        <authorList>
            <person name="Kijpornyongpan T."/>
            <person name="Mondo S.J."/>
            <person name="Barry K."/>
            <person name="Sandor L."/>
            <person name="Lee J."/>
            <person name="Lipzen A."/>
            <person name="Pangilinan J."/>
            <person name="LaButti K."/>
            <person name="Hainaut M."/>
            <person name="Henrissat B."/>
            <person name="Grigoriev I.V."/>
            <person name="Spatafora J.W."/>
            <person name="Aime M.C."/>
        </authorList>
    </citation>
    <scope>NUCLEOTIDE SEQUENCE [LARGE SCALE GENOMIC DNA]</scope>
    <source>
        <strain evidence="3 4">MCA 3882</strain>
    </source>
</reference>
<feature type="compositionally biased region" description="Polar residues" evidence="1">
    <location>
        <begin position="109"/>
        <end position="125"/>
    </location>
</feature>
<feature type="compositionally biased region" description="Basic and acidic residues" evidence="1">
    <location>
        <begin position="50"/>
        <end position="66"/>
    </location>
</feature>
<proteinExistence type="predicted"/>
<dbReference type="OrthoDB" id="73491at2759"/>
<feature type="compositionally biased region" description="Low complexity" evidence="1">
    <location>
        <begin position="34"/>
        <end position="46"/>
    </location>
</feature>
<gene>
    <name evidence="3" type="ORF">FA14DRAFT_79545</name>
</gene>
<dbReference type="PANTHER" id="PTHR46370">
    <property type="entry name" value="GPALPP MOTIFS-CONTAINING PROTEIN 1"/>
    <property type="match status" value="1"/>
</dbReference>
<dbReference type="EMBL" id="KZ819605">
    <property type="protein sequence ID" value="PWN32935.1"/>
    <property type="molecule type" value="Genomic_DNA"/>
</dbReference>
<feature type="compositionally biased region" description="Basic and acidic residues" evidence="1">
    <location>
        <begin position="139"/>
        <end position="148"/>
    </location>
</feature>
<feature type="domain" description="DUF3752" evidence="2">
    <location>
        <begin position="96"/>
        <end position="214"/>
    </location>
</feature>
<feature type="region of interest" description="Disordered" evidence="1">
    <location>
        <begin position="1"/>
        <end position="352"/>
    </location>
</feature>
<feature type="compositionally biased region" description="Polar residues" evidence="1">
    <location>
        <begin position="11"/>
        <end position="24"/>
    </location>
</feature>
<feature type="compositionally biased region" description="Basic and acidic residues" evidence="1">
    <location>
        <begin position="308"/>
        <end position="326"/>
    </location>
</feature>
<evidence type="ECO:0000256" key="1">
    <source>
        <dbReference type="SAM" id="MobiDB-lite"/>
    </source>
</evidence>
<name>A0A316VBK3_9BASI</name>
<feature type="compositionally biased region" description="Basic residues" evidence="1">
    <location>
        <begin position="283"/>
        <end position="302"/>
    </location>
</feature>
<evidence type="ECO:0000259" key="2">
    <source>
        <dbReference type="Pfam" id="PF12572"/>
    </source>
</evidence>
<feature type="region of interest" description="Disordered" evidence="1">
    <location>
        <begin position="366"/>
        <end position="390"/>
    </location>
</feature>
<organism evidence="3 4">
    <name type="scientific">Meira miltonrushii</name>
    <dbReference type="NCBI Taxonomy" id="1280837"/>
    <lineage>
        <taxon>Eukaryota</taxon>
        <taxon>Fungi</taxon>
        <taxon>Dikarya</taxon>
        <taxon>Basidiomycota</taxon>
        <taxon>Ustilaginomycotina</taxon>
        <taxon>Exobasidiomycetes</taxon>
        <taxon>Exobasidiales</taxon>
        <taxon>Brachybasidiaceae</taxon>
        <taxon>Meira</taxon>
    </lineage>
</organism>
<dbReference type="InParanoid" id="A0A316VBK3"/>
<dbReference type="InterPro" id="IPR022226">
    <property type="entry name" value="DUF3752"/>
</dbReference>
<evidence type="ECO:0000313" key="3">
    <source>
        <dbReference type="EMBL" id="PWN32935.1"/>
    </source>
</evidence>
<dbReference type="Pfam" id="PF12572">
    <property type="entry name" value="DUF3752"/>
    <property type="match status" value="1"/>
</dbReference>
<dbReference type="Proteomes" id="UP000245771">
    <property type="component" value="Unassembled WGS sequence"/>
</dbReference>
<feature type="compositionally biased region" description="Basic and acidic residues" evidence="1">
    <location>
        <begin position="257"/>
        <end position="282"/>
    </location>
</feature>
<dbReference type="InterPro" id="IPR046331">
    <property type="entry name" value="GPAM1-like"/>
</dbReference>
<evidence type="ECO:0000313" key="4">
    <source>
        <dbReference type="Proteomes" id="UP000245771"/>
    </source>
</evidence>
<protein>
    <recommendedName>
        <fullName evidence="2">DUF3752 domain-containing protein</fullName>
    </recommendedName>
</protein>
<accession>A0A316VBK3</accession>
<sequence>MIGPSLPDQASDGNGQQSAASTSRRVMGPMLPDSSQQSQTSGGMSSAAKEFIDRQERIRLTNEHGQSDSGSTSKQPEQRPDWMLAPPSATGISDMFNKDPTAALKARGFNQSGNMRVQRTATMPTNPDDIDSASWTETPQERAKRLYEEQMGIRNVNGSGSNSHLESQQLEDDRRREERVKQAVQEHQASRGPSLLEQHQAKRRKELRDKDSKSDRDDRHRRQHHSRRNRTSDDEESRSSRHRRHRRERSQSVSDDGESHSRSRDKHRENDRSSRHGVDRHDRHGSRHHSKHSSSRRSHRSRSPSAERGSERSRASKREDKEVRREKERKKTRRDEEEREEKRGAPTMIWDREAALSVGGQLMDERKRTDFIKSSATLSDRFGQGSSRYM</sequence>
<dbReference type="AlphaFoldDB" id="A0A316VBK3"/>
<dbReference type="PANTHER" id="PTHR46370:SF1">
    <property type="entry name" value="GPALPP MOTIFS-CONTAINING PROTEIN 1"/>
    <property type="match status" value="1"/>
</dbReference>